<dbReference type="EMBL" id="JBHUIT010000012">
    <property type="protein sequence ID" value="MFD2256761.1"/>
    <property type="molecule type" value="Genomic_DNA"/>
</dbReference>
<sequence length="652" mass="74108">MGYMGCGLGYQVLLLIVSLVVISSGKEIVPAEIENAAITRYGNLPPRVDVWPCPDIESALTASYGNSPWVASLNGKWKFHWSKRPEERPPDFFKTDFDSSMWREISVPSTWEREGYGTPIYSNSKYPFRVDPPRVMGEPKKTFTSYIERNPVGSYLRDFEIPREWNDKRVMLHFAGVSSAMFVWVNGEKIGYSQDSRSPVHFDITDKLRPGKNRLAVEVYKYCDGSYLEDQDFWRLGGIFRDVFVAAIPAAGLWDVYAEPEYDPATGAGKITLHTTPMAGAKPEWDFSVLDDAGAVVAKGEDSASLARVIPWFTEQPKLYSVIVDVKIHGKTIQVFRLPIAFRKMEVRGAELFYNGLPLKIRGVNRHEFDPHTGYVMSGELMRRDLVLMKQANINFVRNAHYPNDPLWYDLCDEMGMMIMDEANVESHGLSYHKRVLPADLPDWTKASVERMESMVIRARQHPSVVMWSLGNEAGYGSAFMEMRRACHAADPEKRLIQYADMNLAADLDSQTYPDIEWLKKHVKGEASRKGEHGEESNEVQHGSYPSGRPFLMNEYAHGMGNSLGNFQDYWDLINSEPILCGGFIWDWVDQALYRNRSDPEAGFYYGGDFGDIPNDGNFCINGLIGADRIPHPHYQEVKKSLSTVRFRRSQA</sequence>
<dbReference type="InterPro" id="IPR036156">
    <property type="entry name" value="Beta-gal/glucu_dom_sf"/>
</dbReference>
<feature type="region of interest" description="Disordered" evidence="6">
    <location>
        <begin position="527"/>
        <end position="546"/>
    </location>
</feature>
<feature type="domain" description="Glycosyl hydrolases family 2 sugar binding" evidence="8">
    <location>
        <begin position="71"/>
        <end position="247"/>
    </location>
</feature>
<keyword evidence="4 9" id="KW-0378">Hydrolase</keyword>
<feature type="compositionally biased region" description="Basic and acidic residues" evidence="6">
    <location>
        <begin position="527"/>
        <end position="536"/>
    </location>
</feature>
<evidence type="ECO:0000256" key="4">
    <source>
        <dbReference type="ARBA" id="ARBA00022801"/>
    </source>
</evidence>
<gene>
    <name evidence="9" type="ORF">ACFSSA_08745</name>
</gene>
<evidence type="ECO:0000313" key="9">
    <source>
        <dbReference type="EMBL" id="MFD2256761.1"/>
    </source>
</evidence>
<evidence type="ECO:0000256" key="2">
    <source>
        <dbReference type="ARBA" id="ARBA00007401"/>
    </source>
</evidence>
<dbReference type="Gene3D" id="2.60.120.260">
    <property type="entry name" value="Galactose-binding domain-like"/>
    <property type="match status" value="1"/>
</dbReference>
<dbReference type="InterPro" id="IPR006103">
    <property type="entry name" value="Glyco_hydro_2_cat"/>
</dbReference>
<dbReference type="InterPro" id="IPR050347">
    <property type="entry name" value="Bact_Beta-galactosidase"/>
</dbReference>
<evidence type="ECO:0000259" key="7">
    <source>
        <dbReference type="Pfam" id="PF02836"/>
    </source>
</evidence>
<keyword evidence="10" id="KW-1185">Reference proteome</keyword>
<evidence type="ECO:0000256" key="5">
    <source>
        <dbReference type="ARBA" id="ARBA00023295"/>
    </source>
</evidence>
<dbReference type="PROSITE" id="PS00719">
    <property type="entry name" value="GLYCOSYL_HYDROL_F2_1"/>
    <property type="match status" value="1"/>
</dbReference>
<dbReference type="Pfam" id="PF02837">
    <property type="entry name" value="Glyco_hydro_2_N"/>
    <property type="match status" value="1"/>
</dbReference>
<dbReference type="SUPFAM" id="SSF49785">
    <property type="entry name" value="Galactose-binding domain-like"/>
    <property type="match status" value="1"/>
</dbReference>
<dbReference type="PRINTS" id="PR00132">
    <property type="entry name" value="GLHYDRLASE2"/>
</dbReference>
<dbReference type="InterPro" id="IPR008979">
    <property type="entry name" value="Galactose-bd-like_sf"/>
</dbReference>
<reference evidence="10" key="1">
    <citation type="journal article" date="2019" name="Int. J. Syst. Evol. Microbiol.">
        <title>The Global Catalogue of Microorganisms (GCM) 10K type strain sequencing project: providing services to taxonomists for standard genome sequencing and annotation.</title>
        <authorList>
            <consortium name="The Broad Institute Genomics Platform"/>
            <consortium name="The Broad Institute Genome Sequencing Center for Infectious Disease"/>
            <person name="Wu L."/>
            <person name="Ma J."/>
        </authorList>
    </citation>
    <scope>NUCLEOTIDE SEQUENCE [LARGE SCALE GENOMIC DNA]</scope>
    <source>
        <strain evidence="10">CGMCC 4.7106</strain>
    </source>
</reference>
<dbReference type="InterPro" id="IPR006104">
    <property type="entry name" value="Glyco_hydro_2_N"/>
</dbReference>
<dbReference type="GO" id="GO:0016787">
    <property type="term" value="F:hydrolase activity"/>
    <property type="evidence" value="ECO:0007669"/>
    <property type="project" value="UniProtKB-KW"/>
</dbReference>
<dbReference type="InterPro" id="IPR006101">
    <property type="entry name" value="Glyco_hydro_2"/>
</dbReference>
<comment type="caution">
    <text evidence="9">The sequence shown here is derived from an EMBL/GenBank/DDBJ whole genome shotgun (WGS) entry which is preliminary data.</text>
</comment>
<dbReference type="RefSeq" id="WP_386820050.1">
    <property type="nucleotide sequence ID" value="NZ_JBHUIT010000012.1"/>
</dbReference>
<dbReference type="PANTHER" id="PTHR46323">
    <property type="entry name" value="BETA-GALACTOSIDASE"/>
    <property type="match status" value="1"/>
</dbReference>
<dbReference type="PANTHER" id="PTHR46323:SF2">
    <property type="entry name" value="BETA-GALACTOSIDASE"/>
    <property type="match status" value="1"/>
</dbReference>
<feature type="domain" description="Glycoside hydrolase family 2 catalytic" evidence="7">
    <location>
        <begin position="346"/>
        <end position="646"/>
    </location>
</feature>
<accession>A0ABW5DAU3</accession>
<dbReference type="Proteomes" id="UP001597375">
    <property type="component" value="Unassembled WGS sequence"/>
</dbReference>
<evidence type="ECO:0000256" key="1">
    <source>
        <dbReference type="ARBA" id="ARBA00001412"/>
    </source>
</evidence>
<proteinExistence type="inferred from homology"/>
<dbReference type="InterPro" id="IPR017853">
    <property type="entry name" value="GH"/>
</dbReference>
<dbReference type="InterPro" id="IPR023230">
    <property type="entry name" value="Glyco_hydro_2_CS"/>
</dbReference>
<dbReference type="SUPFAM" id="SSF49303">
    <property type="entry name" value="beta-Galactosidase/glucuronidase domain"/>
    <property type="match status" value="1"/>
</dbReference>
<dbReference type="Gene3D" id="3.20.20.80">
    <property type="entry name" value="Glycosidases"/>
    <property type="match status" value="1"/>
</dbReference>
<dbReference type="Gene3D" id="2.60.40.10">
    <property type="entry name" value="Immunoglobulins"/>
    <property type="match status" value="1"/>
</dbReference>
<protein>
    <recommendedName>
        <fullName evidence="3">beta-galactosidase</fullName>
        <ecNumber evidence="3">3.2.1.23</ecNumber>
    </recommendedName>
</protein>
<evidence type="ECO:0000313" key="10">
    <source>
        <dbReference type="Proteomes" id="UP001597375"/>
    </source>
</evidence>
<dbReference type="InterPro" id="IPR013783">
    <property type="entry name" value="Ig-like_fold"/>
</dbReference>
<comment type="similarity">
    <text evidence="2">Belongs to the glycosyl hydrolase 2 family.</text>
</comment>
<dbReference type="SUPFAM" id="SSF51445">
    <property type="entry name" value="(Trans)glycosidases"/>
    <property type="match status" value="1"/>
</dbReference>
<organism evidence="9 10">
    <name type="scientific">Luteolibacter algae</name>
    <dbReference type="NCBI Taxonomy" id="454151"/>
    <lineage>
        <taxon>Bacteria</taxon>
        <taxon>Pseudomonadati</taxon>
        <taxon>Verrucomicrobiota</taxon>
        <taxon>Verrucomicrobiia</taxon>
        <taxon>Verrucomicrobiales</taxon>
        <taxon>Verrucomicrobiaceae</taxon>
        <taxon>Luteolibacter</taxon>
    </lineage>
</organism>
<evidence type="ECO:0000256" key="3">
    <source>
        <dbReference type="ARBA" id="ARBA00012756"/>
    </source>
</evidence>
<dbReference type="Pfam" id="PF02836">
    <property type="entry name" value="Glyco_hydro_2_C"/>
    <property type="match status" value="1"/>
</dbReference>
<evidence type="ECO:0000259" key="8">
    <source>
        <dbReference type="Pfam" id="PF02837"/>
    </source>
</evidence>
<dbReference type="EC" id="3.2.1.23" evidence="3"/>
<keyword evidence="5" id="KW-0326">Glycosidase</keyword>
<comment type="catalytic activity">
    <reaction evidence="1">
        <text>Hydrolysis of terminal non-reducing beta-D-galactose residues in beta-D-galactosides.</text>
        <dbReference type="EC" id="3.2.1.23"/>
    </reaction>
</comment>
<name>A0ABW5DAU3_9BACT</name>
<evidence type="ECO:0000256" key="6">
    <source>
        <dbReference type="SAM" id="MobiDB-lite"/>
    </source>
</evidence>